<evidence type="ECO:0000313" key="4">
    <source>
        <dbReference type="EMBL" id="BAQ69045.1"/>
    </source>
</evidence>
<dbReference type="Proteomes" id="UP000064912">
    <property type="component" value="Chromosome"/>
</dbReference>
<evidence type="ECO:0000313" key="5">
    <source>
        <dbReference type="Proteomes" id="UP000064912"/>
    </source>
</evidence>
<keyword evidence="1" id="KW-0808">Transferase</keyword>
<accession>A0A0D6B2C9</accession>
<dbReference type="Gene3D" id="3.30.420.40">
    <property type="match status" value="1"/>
</dbReference>
<dbReference type="GO" id="GO:0005524">
    <property type="term" value="F:ATP binding"/>
    <property type="evidence" value="ECO:0007669"/>
    <property type="project" value="InterPro"/>
</dbReference>
<dbReference type="Pfam" id="PF02685">
    <property type="entry name" value="Glucokinase"/>
    <property type="match status" value="1"/>
</dbReference>
<dbReference type="CDD" id="cd24008">
    <property type="entry name" value="ASKHA_NBD_GLK"/>
    <property type="match status" value="1"/>
</dbReference>
<evidence type="ECO:0000256" key="3">
    <source>
        <dbReference type="RuleBase" id="RU004046"/>
    </source>
</evidence>
<evidence type="ECO:0000256" key="2">
    <source>
        <dbReference type="ARBA" id="ARBA00022777"/>
    </source>
</evidence>
<dbReference type="EMBL" id="AP014800">
    <property type="protein sequence ID" value="BAQ69045.1"/>
    <property type="molecule type" value="Genomic_DNA"/>
</dbReference>
<dbReference type="PANTHER" id="PTHR47690">
    <property type="entry name" value="GLUCOKINASE"/>
    <property type="match status" value="1"/>
</dbReference>
<dbReference type="Gene3D" id="3.40.367.20">
    <property type="match status" value="1"/>
</dbReference>
<sequence>MTSLVADIGGTNTRVALAEGPGLMPDTVRRYRNADHANLTDVLTDYLRAAGSPEIAGACAALAGPVRHGRGRLTNLDWTIEEAAIARVSGTPRVKLLNDLAAQGHALDQLAPEALVPVMDGPAQPGATRLVIGIGTGFNAAAVHALPGGLMVGEAEAGQVSLPVADAEALSLARFLAGADGFAAIEEALSGRGLGRLYDWASAGTGRPGATDARAVMAALDCDPAAGRALATFVGLLGTVAGDLALQHLPYGGIYLIGGMGRAVTPHAGAMGFAGTFRRKGRFSALMAEFRVSTVIDDFAALTGCASFLARTE</sequence>
<dbReference type="GO" id="GO:0005536">
    <property type="term" value="F:D-glucose binding"/>
    <property type="evidence" value="ECO:0007669"/>
    <property type="project" value="InterPro"/>
</dbReference>
<dbReference type="InterPro" id="IPR003836">
    <property type="entry name" value="Glucokinase"/>
</dbReference>
<dbReference type="InterPro" id="IPR043129">
    <property type="entry name" value="ATPase_NBD"/>
</dbReference>
<comment type="similarity">
    <text evidence="3">Belongs to the bacterial glucokinase family.</text>
</comment>
<dbReference type="InterPro" id="IPR050201">
    <property type="entry name" value="Bacterial_glucokinase"/>
</dbReference>
<proteinExistence type="inferred from homology"/>
<keyword evidence="2 4" id="KW-0418">Kinase</keyword>
<dbReference type="GO" id="GO:0004340">
    <property type="term" value="F:glucokinase activity"/>
    <property type="evidence" value="ECO:0007669"/>
    <property type="project" value="InterPro"/>
</dbReference>
<dbReference type="eggNOG" id="COG0837">
    <property type="taxonomic scope" value="Bacteria"/>
</dbReference>
<organism evidence="4 5">
    <name type="scientific">Rhodovulum sulfidophilum</name>
    <name type="common">Rhodobacter sulfidophilus</name>
    <dbReference type="NCBI Taxonomy" id="35806"/>
    <lineage>
        <taxon>Bacteria</taxon>
        <taxon>Pseudomonadati</taxon>
        <taxon>Pseudomonadota</taxon>
        <taxon>Alphaproteobacteria</taxon>
        <taxon>Rhodobacterales</taxon>
        <taxon>Paracoccaceae</taxon>
        <taxon>Rhodovulum</taxon>
    </lineage>
</organism>
<reference evidence="4 5" key="1">
    <citation type="submission" date="2015-02" db="EMBL/GenBank/DDBJ databases">
        <title>Genome sequene of Rhodovulum sulfidophilum DSM 2351.</title>
        <authorList>
            <person name="Nagao N."/>
        </authorList>
    </citation>
    <scope>NUCLEOTIDE SEQUENCE [LARGE SCALE GENOMIC DNA]</scope>
    <source>
        <strain evidence="4 5">DSM 2351</strain>
    </source>
</reference>
<name>A0A0D6B2C9_RHOSU</name>
<gene>
    <name evidence="4" type="ORF">NHU_01890</name>
</gene>
<protein>
    <submittedName>
        <fullName evidence="4">Putative glucokinase</fullName>
    </submittedName>
</protein>
<dbReference type="GO" id="GO:0005829">
    <property type="term" value="C:cytosol"/>
    <property type="evidence" value="ECO:0007669"/>
    <property type="project" value="TreeGrafter"/>
</dbReference>
<dbReference type="PATRIC" id="fig|35806.4.peg.1948"/>
<dbReference type="KEGG" id="rsu:NHU_01890"/>
<dbReference type="PANTHER" id="PTHR47690:SF1">
    <property type="entry name" value="GLUCOKINASE"/>
    <property type="match status" value="1"/>
</dbReference>
<dbReference type="AlphaFoldDB" id="A0A0D6B2C9"/>
<dbReference type="SUPFAM" id="SSF53067">
    <property type="entry name" value="Actin-like ATPase domain"/>
    <property type="match status" value="1"/>
</dbReference>
<dbReference type="GO" id="GO:0006096">
    <property type="term" value="P:glycolytic process"/>
    <property type="evidence" value="ECO:0007669"/>
    <property type="project" value="InterPro"/>
</dbReference>
<evidence type="ECO:0000256" key="1">
    <source>
        <dbReference type="ARBA" id="ARBA00022679"/>
    </source>
</evidence>